<evidence type="ECO:0000313" key="2">
    <source>
        <dbReference type="EMBL" id="KNZ64706.1"/>
    </source>
</evidence>
<dbReference type="PANTHER" id="PTHR31912">
    <property type="entry name" value="IP13529P"/>
    <property type="match status" value="1"/>
</dbReference>
<dbReference type="EMBL" id="LAVV01000026">
    <property type="protein sequence ID" value="KNZ64706.1"/>
    <property type="molecule type" value="Genomic_DNA"/>
</dbReference>
<accession>A0A0L6VVK4</accession>
<feature type="non-terminal residue" evidence="2">
    <location>
        <position position="186"/>
    </location>
</feature>
<dbReference type="OrthoDB" id="2246127at2759"/>
<dbReference type="PANTHER" id="PTHR31912:SF34">
    <property type="entry name" value="NOTOCHORD-RELATED PROTEIN"/>
    <property type="match status" value="1"/>
</dbReference>
<keyword evidence="1" id="KW-0472">Membrane</keyword>
<name>A0A0L6VVK4_9BASI</name>
<dbReference type="VEuPathDB" id="FungiDB:VP01_10023g1"/>
<reference evidence="2 3" key="1">
    <citation type="submission" date="2015-08" db="EMBL/GenBank/DDBJ databases">
        <title>Next Generation Sequencing and Analysis of the Genome of Puccinia sorghi L Schw, the Causal Agent of Maize Common Rust.</title>
        <authorList>
            <person name="Rochi L."/>
            <person name="Burguener G."/>
            <person name="Darino M."/>
            <person name="Turjanski A."/>
            <person name="Kreff E."/>
            <person name="Dieguez M.J."/>
            <person name="Sacco F."/>
        </authorList>
    </citation>
    <scope>NUCLEOTIDE SEQUENCE [LARGE SCALE GENOMIC DNA]</scope>
    <source>
        <strain evidence="2 3">RO10H11247</strain>
    </source>
</reference>
<comment type="caution">
    <text evidence="2">The sequence shown here is derived from an EMBL/GenBank/DDBJ whole genome shotgun (WGS) entry which is preliminary data.</text>
</comment>
<sequence>MDTMWTRVFRSVWTIHFVLLGCLIDGYVADSLFNSIIVQELANPLVRAHLNFYPHENYGKNIFAYQSMKWLPHLGREHQVQMSKFGEPIIKLLFQYCLQPSRYDICKICSSTNNQIPAHIDYHSSMLEDILVSDFGWAYSEVTLPEVSKFIDSCGEMDGKDLSYIEVPNPWRTKSRGKLIYHMPIN</sequence>
<keyword evidence="1" id="KW-0812">Transmembrane</keyword>
<dbReference type="AlphaFoldDB" id="A0A0L6VVK4"/>
<feature type="transmembrane region" description="Helical" evidence="1">
    <location>
        <begin position="12"/>
        <end position="29"/>
    </location>
</feature>
<evidence type="ECO:0000313" key="3">
    <source>
        <dbReference type="Proteomes" id="UP000037035"/>
    </source>
</evidence>
<proteinExistence type="predicted"/>
<organism evidence="2 3">
    <name type="scientific">Puccinia sorghi</name>
    <dbReference type="NCBI Taxonomy" id="27349"/>
    <lineage>
        <taxon>Eukaryota</taxon>
        <taxon>Fungi</taxon>
        <taxon>Dikarya</taxon>
        <taxon>Basidiomycota</taxon>
        <taxon>Pucciniomycotina</taxon>
        <taxon>Pucciniomycetes</taxon>
        <taxon>Pucciniales</taxon>
        <taxon>Pucciniaceae</taxon>
        <taxon>Puccinia</taxon>
    </lineage>
</organism>
<keyword evidence="3" id="KW-1185">Reference proteome</keyword>
<gene>
    <name evidence="2" type="ORF">VP01_10023g1</name>
</gene>
<protein>
    <submittedName>
        <fullName evidence="2">Uncharacterized protein</fullName>
    </submittedName>
</protein>
<dbReference type="Proteomes" id="UP000037035">
    <property type="component" value="Unassembled WGS sequence"/>
</dbReference>
<keyword evidence="1" id="KW-1133">Transmembrane helix</keyword>
<evidence type="ECO:0000256" key="1">
    <source>
        <dbReference type="SAM" id="Phobius"/>
    </source>
</evidence>
<dbReference type="PROSITE" id="PS51257">
    <property type="entry name" value="PROKAR_LIPOPROTEIN"/>
    <property type="match status" value="1"/>
</dbReference>